<dbReference type="WBParaSite" id="PS1159_v2.g18396.t1">
    <property type="protein sequence ID" value="PS1159_v2.g18396.t1"/>
    <property type="gene ID" value="PS1159_v2.g18396"/>
</dbReference>
<evidence type="ECO:0000313" key="2">
    <source>
        <dbReference type="WBParaSite" id="PS1159_v2.g18396.t1"/>
    </source>
</evidence>
<sequence length="209" mass="24716">MVCAERLHATFILKRDAIFQSKQFGYCLVLVTVIISIAWTIPWIISDKIFFYNAFVSIGLHLIVLFMIIALYYYNKRLHIFLAYKVDLKQRFQIVENIKTLKYVRPYLVISSIIAPFGPITVAIIYFCTGHCSPLSVFYTFYNLSYFMCSFFFLFQSWKIEWIIRTKKLQISSISFECTTVKNVFGKRIPAECSTEEYFMNLKKFWDST</sequence>
<reference evidence="2" key="1">
    <citation type="submission" date="2022-11" db="UniProtKB">
        <authorList>
            <consortium name="WormBaseParasite"/>
        </authorList>
    </citation>
    <scope>IDENTIFICATION</scope>
</reference>
<accession>A0AC35FK62</accession>
<evidence type="ECO:0000313" key="1">
    <source>
        <dbReference type="Proteomes" id="UP000887580"/>
    </source>
</evidence>
<name>A0AC35FK62_9BILA</name>
<organism evidence="1 2">
    <name type="scientific">Panagrolaimus sp. PS1159</name>
    <dbReference type="NCBI Taxonomy" id="55785"/>
    <lineage>
        <taxon>Eukaryota</taxon>
        <taxon>Metazoa</taxon>
        <taxon>Ecdysozoa</taxon>
        <taxon>Nematoda</taxon>
        <taxon>Chromadorea</taxon>
        <taxon>Rhabditida</taxon>
        <taxon>Tylenchina</taxon>
        <taxon>Panagrolaimomorpha</taxon>
        <taxon>Panagrolaimoidea</taxon>
        <taxon>Panagrolaimidae</taxon>
        <taxon>Panagrolaimus</taxon>
    </lineage>
</organism>
<proteinExistence type="predicted"/>
<protein>
    <submittedName>
        <fullName evidence="2">Uncharacterized protein</fullName>
    </submittedName>
</protein>
<dbReference type="Proteomes" id="UP000887580">
    <property type="component" value="Unplaced"/>
</dbReference>